<feature type="domain" description="HTH marR-type" evidence="1">
    <location>
        <begin position="23"/>
        <end position="159"/>
    </location>
</feature>
<organism evidence="2 3">
    <name type="scientific">Dichotomicrobium thermohalophilum</name>
    <dbReference type="NCBI Taxonomy" id="933063"/>
    <lineage>
        <taxon>Bacteria</taxon>
        <taxon>Pseudomonadati</taxon>
        <taxon>Pseudomonadota</taxon>
        <taxon>Alphaproteobacteria</taxon>
        <taxon>Hyphomicrobiales</taxon>
        <taxon>Hyphomicrobiaceae</taxon>
        <taxon>Dichotomicrobium</taxon>
    </lineage>
</organism>
<dbReference type="Gene3D" id="1.10.10.10">
    <property type="entry name" value="Winged helix-like DNA-binding domain superfamily/Winged helix DNA-binding domain"/>
    <property type="match status" value="1"/>
</dbReference>
<reference evidence="2 3" key="1">
    <citation type="submission" date="2018-08" db="EMBL/GenBank/DDBJ databases">
        <title>Genomic Encyclopedia of Archaeal and Bacterial Type Strains, Phase II (KMG-II): from individual species to whole genera.</title>
        <authorList>
            <person name="Goeker M."/>
        </authorList>
    </citation>
    <scope>NUCLEOTIDE SEQUENCE [LARGE SCALE GENOMIC DNA]</scope>
    <source>
        <strain evidence="2 3">DSM 5002</strain>
    </source>
</reference>
<comment type="caution">
    <text evidence="2">The sequence shown here is derived from an EMBL/GenBank/DDBJ whole genome shotgun (WGS) entry which is preliminary data.</text>
</comment>
<dbReference type="Proteomes" id="UP000266273">
    <property type="component" value="Unassembled WGS sequence"/>
</dbReference>
<dbReference type="Pfam" id="PF12802">
    <property type="entry name" value="MarR_2"/>
    <property type="match status" value="1"/>
</dbReference>
<sequence>MNNTLNVSRHERPESENALKPTYLVTLKLIERLQRLLLDVLKDELDRIGCKEVNSVQALLLFNIGDMELTAGEIRSRGFYMGSNVSYNLKKLQELGCIEHQRSESDRRAVRIRLTERGKQISRMVNELVDRQLSLIEKVGGISLSDLESMNRTLHRLERFWTDQIRYRL</sequence>
<dbReference type="GO" id="GO:0003700">
    <property type="term" value="F:DNA-binding transcription factor activity"/>
    <property type="evidence" value="ECO:0007669"/>
    <property type="project" value="InterPro"/>
</dbReference>
<dbReference type="PANTHER" id="PTHR33164">
    <property type="entry name" value="TRANSCRIPTIONAL REGULATOR, MARR FAMILY"/>
    <property type="match status" value="1"/>
</dbReference>
<dbReference type="InterPro" id="IPR000835">
    <property type="entry name" value="HTH_MarR-typ"/>
</dbReference>
<dbReference type="PROSITE" id="PS50995">
    <property type="entry name" value="HTH_MARR_2"/>
    <property type="match status" value="1"/>
</dbReference>
<protein>
    <submittedName>
        <fullName evidence="2">MarR family transcriptional regulator</fullName>
    </submittedName>
</protein>
<dbReference type="EMBL" id="QXDF01000001">
    <property type="protein sequence ID" value="RIA56672.1"/>
    <property type="molecule type" value="Genomic_DNA"/>
</dbReference>
<proteinExistence type="predicted"/>
<evidence type="ECO:0000313" key="3">
    <source>
        <dbReference type="Proteomes" id="UP000266273"/>
    </source>
</evidence>
<dbReference type="PRINTS" id="PR00598">
    <property type="entry name" value="HTHMARR"/>
</dbReference>
<dbReference type="AlphaFoldDB" id="A0A397Q6F9"/>
<dbReference type="SUPFAM" id="SSF46785">
    <property type="entry name" value="Winged helix' DNA-binding domain"/>
    <property type="match status" value="1"/>
</dbReference>
<dbReference type="InterPro" id="IPR039422">
    <property type="entry name" value="MarR/SlyA-like"/>
</dbReference>
<dbReference type="SMART" id="SM00347">
    <property type="entry name" value="HTH_MARR"/>
    <property type="match status" value="1"/>
</dbReference>
<dbReference type="RefSeq" id="WP_119061442.1">
    <property type="nucleotide sequence ID" value="NZ_QXDF01000001.1"/>
</dbReference>
<dbReference type="PANTHER" id="PTHR33164:SF102">
    <property type="entry name" value="TRANSCRIPTIONAL REGULATORY PROTEIN"/>
    <property type="match status" value="1"/>
</dbReference>
<name>A0A397Q6F9_9HYPH</name>
<evidence type="ECO:0000259" key="1">
    <source>
        <dbReference type="PROSITE" id="PS50995"/>
    </source>
</evidence>
<accession>A0A397Q6F9</accession>
<gene>
    <name evidence="2" type="ORF">BXY53_1778</name>
</gene>
<evidence type="ECO:0000313" key="2">
    <source>
        <dbReference type="EMBL" id="RIA56672.1"/>
    </source>
</evidence>
<dbReference type="InterPro" id="IPR036390">
    <property type="entry name" value="WH_DNA-bd_sf"/>
</dbReference>
<dbReference type="GO" id="GO:0006950">
    <property type="term" value="P:response to stress"/>
    <property type="evidence" value="ECO:0007669"/>
    <property type="project" value="TreeGrafter"/>
</dbReference>
<dbReference type="InterPro" id="IPR036388">
    <property type="entry name" value="WH-like_DNA-bd_sf"/>
</dbReference>
<keyword evidence="3" id="KW-1185">Reference proteome</keyword>
<dbReference type="OrthoDB" id="9793286at2"/>